<proteinExistence type="predicted"/>
<gene>
    <name evidence="2" type="ORF">CP980_32790</name>
</gene>
<evidence type="ECO:0000313" key="2">
    <source>
        <dbReference type="EMBL" id="QEV49219.1"/>
    </source>
</evidence>
<organism evidence="2 3">
    <name type="scientific">Streptomyces vinaceus</name>
    <dbReference type="NCBI Taxonomy" id="1960"/>
    <lineage>
        <taxon>Bacteria</taxon>
        <taxon>Bacillati</taxon>
        <taxon>Actinomycetota</taxon>
        <taxon>Actinomycetes</taxon>
        <taxon>Kitasatosporales</taxon>
        <taxon>Streptomycetaceae</taxon>
        <taxon>Streptomyces</taxon>
    </lineage>
</organism>
<evidence type="ECO:0000313" key="3">
    <source>
        <dbReference type="Proteomes" id="UP000325563"/>
    </source>
</evidence>
<dbReference type="GeneID" id="95615319"/>
<feature type="region of interest" description="Disordered" evidence="1">
    <location>
        <begin position="1"/>
        <end position="27"/>
    </location>
</feature>
<dbReference type="Proteomes" id="UP000325563">
    <property type="component" value="Chromosome"/>
</dbReference>
<name>A0A5J6JE83_STRVI</name>
<accession>A0A5J6JE83</accession>
<protein>
    <submittedName>
        <fullName evidence="2">Uncharacterized protein</fullName>
    </submittedName>
</protein>
<evidence type="ECO:0000256" key="1">
    <source>
        <dbReference type="SAM" id="MobiDB-lite"/>
    </source>
</evidence>
<dbReference type="EMBL" id="CP023692">
    <property type="protein sequence ID" value="QEV49219.1"/>
    <property type="molecule type" value="Genomic_DNA"/>
</dbReference>
<reference evidence="2 3" key="1">
    <citation type="submission" date="2017-09" db="EMBL/GenBank/DDBJ databases">
        <authorList>
            <person name="Lee N."/>
            <person name="Cho B.-K."/>
        </authorList>
    </citation>
    <scope>NUCLEOTIDE SEQUENCE [LARGE SCALE GENOMIC DNA]</scope>
    <source>
        <strain evidence="2 3">ATCC 27476</strain>
    </source>
</reference>
<sequence>MTEHPFTVDLAGTHSTSGTPTHTGRHQYRHHLRYENPAGEAWTSPEGHTLRTPRGLTVVTCACGLATEALPSDDARLVYEEHRNVIRDETRRDNPL</sequence>
<dbReference type="RefSeq" id="WP_150529822.1">
    <property type="nucleotide sequence ID" value="NZ_BNBW01000016.1"/>
</dbReference>
<dbReference type="AlphaFoldDB" id="A0A5J6JE83"/>
<dbReference type="KEGG" id="svn:CP980_32790"/>
<keyword evidence="3" id="KW-1185">Reference proteome</keyword>
<feature type="compositionally biased region" description="Low complexity" evidence="1">
    <location>
        <begin position="12"/>
        <end position="22"/>
    </location>
</feature>